<evidence type="ECO:0000256" key="2">
    <source>
        <dbReference type="ARBA" id="ARBA00022490"/>
    </source>
</evidence>
<keyword evidence="8" id="KW-1185">Reference proteome</keyword>
<evidence type="ECO:0000313" key="7">
    <source>
        <dbReference type="EMBL" id="KAJ8716618.1"/>
    </source>
</evidence>
<accession>A0AAD8DQF4</accession>
<proteinExistence type="predicted"/>
<feature type="coiled-coil region" evidence="4">
    <location>
        <begin position="889"/>
        <end position="975"/>
    </location>
</feature>
<keyword evidence="3 4" id="KW-0175">Coiled coil</keyword>
<dbReference type="GO" id="GO:0005737">
    <property type="term" value="C:cytoplasm"/>
    <property type="evidence" value="ECO:0007669"/>
    <property type="project" value="UniProtKB-SubCell"/>
</dbReference>
<sequence>MARMAASGTEIDEFLNGPLVSWIKSCVPNPDVITEYASLFNGDILHQVYLQIDPEPSCHITKLAGLEDQALILGRVKNFDAIIKNVKSLYEEELGMTLLVVPECICLGKSPESREGLETMKLLILLLLGAAVQCPNKELFITRIKELNVDLQHNIVECIKQVTDMQTVVLTPDAIDLFQSPTMFNHMRRLAKERDHYLQNWASLVLHEGLCENDNENKNGKNRSTQNVNQNNGDSQHLAVELADWKARLRKQRQELEEKSEQLSECREELEHTKLVLGKLRSDSQEWFNEARKSAGYRDEVDALREKAERCDRLEQEIQRYRDRLADAEYYKTRVTELREDNKALMETRDALEEQLQRARKRAEQCLTLEAAMIKLKREANDIALERDADQQKIQELIEENNHLQYITKSVLSESNNSNLDTDNEGESTLESGENSLSEQLTSNAQARALKLELENKRLLSTIDNLREQSLLESSDKILELEKEKKKLSLKCEQLQENCNRVMQQNAELEEVFRNALEENRKLQDSFDSQKTFIDRQAIDRDSEKNKLQDFEKHLESITKDKQRIQMLCDSIQRRADELEKSLDARTKELNLVKPEADKVTGLIILTEELKTKLTYSERDTHNLQREVNKLREAVEEKDVSLDKLTTEIELKKKELERLARELEISHTITSKVQDLEQKTQELKSQKKVDSETIQTLQKDLITEKVNFDKLRNCMDKLGINASEVLSRDVSIEDLLEKVITNVDHEGLISEIAAKANLMKLVPCDCNHDNDNMNSDDSLVNPQIEQLTADLAALQASLENSQAENAKLQVNIATLNSQNGSLISQQMTLQLANSQLAAEKEEIIKQLEVLKDKQDNLLRDQVALQTLHEQLNTEYETLLSEREPVKITVRDLKLENRELKEKLTHLEKKVSDSEVERENLKIESRNLVNLRAEHSKLKDDFRNLFTASDRLKNEYRNMQEEYRNLRSEVTQLKLRNTEISGEINTKVEIITSMELEINKTNQHCEMLIQMNKSLDADRRSLMDHVSQLLTQYHELLAHSLKDKQHYHEEEKMFADKVNALCRQKEKLEEKIMEHYKKLDNCTTKRRGFGASFVKRVRKAGTDLINKVPTRNNKRIEDASRSKSQLTLAGSESGESDPGSQELEKLSKNSDQDQSSSHPSAESPRHSIDASFTRRFDDKLLKKSDNIDISGSIPSLDSTRLTSESNFVRRLSGTSIHSGGGDDALIRASLRRRPHKAVPPSHRNSFQGLEGQGLDTGLPAASTPTPFGTAGTRRTVYVADDDPSANLNSKPQSTPIKETPPTYLVYNRISTVIGDGACQSMNDRPPADLHRSMSEHSRSAVEESLPERDDLRNDRRSVNRNEKTDNSKESAIWYEYGCV</sequence>
<feature type="region of interest" description="Disordered" evidence="5">
    <location>
        <begin position="415"/>
        <end position="440"/>
    </location>
</feature>
<dbReference type="GO" id="GO:0030705">
    <property type="term" value="P:cytoskeleton-dependent intracellular transport"/>
    <property type="evidence" value="ECO:0007669"/>
    <property type="project" value="InterPro"/>
</dbReference>
<dbReference type="GO" id="GO:0008017">
    <property type="term" value="F:microtubule binding"/>
    <property type="evidence" value="ECO:0007669"/>
    <property type="project" value="TreeGrafter"/>
</dbReference>
<dbReference type="Pfam" id="PF19047">
    <property type="entry name" value="HOOK_N"/>
    <property type="match status" value="1"/>
</dbReference>
<dbReference type="GO" id="GO:0005813">
    <property type="term" value="C:centrosome"/>
    <property type="evidence" value="ECO:0007669"/>
    <property type="project" value="TreeGrafter"/>
</dbReference>
<dbReference type="PANTHER" id="PTHR18947:SF28">
    <property type="entry name" value="GIRDIN, ISOFORM A"/>
    <property type="match status" value="1"/>
</dbReference>
<feature type="coiled-coil region" evidence="4">
    <location>
        <begin position="1057"/>
        <end position="1084"/>
    </location>
</feature>
<dbReference type="GO" id="GO:0051959">
    <property type="term" value="F:dynein light intermediate chain binding"/>
    <property type="evidence" value="ECO:0007669"/>
    <property type="project" value="TreeGrafter"/>
</dbReference>
<dbReference type="SUPFAM" id="SSF116907">
    <property type="entry name" value="Hook domain"/>
    <property type="match status" value="1"/>
</dbReference>
<feature type="region of interest" description="Disordered" evidence="5">
    <location>
        <begin position="1315"/>
        <end position="1365"/>
    </location>
</feature>
<dbReference type="GO" id="GO:0031122">
    <property type="term" value="P:cytoplasmic microtubule organization"/>
    <property type="evidence" value="ECO:0007669"/>
    <property type="project" value="TreeGrafter"/>
</dbReference>
<evidence type="ECO:0000256" key="5">
    <source>
        <dbReference type="SAM" id="MobiDB-lite"/>
    </source>
</evidence>
<feature type="compositionally biased region" description="Basic and acidic residues" evidence="5">
    <location>
        <begin position="1324"/>
        <end position="1365"/>
    </location>
</feature>
<feature type="domain" description="HOOK N-terminal" evidence="6">
    <location>
        <begin position="20"/>
        <end position="160"/>
    </location>
</feature>
<comment type="subcellular location">
    <subcellularLocation>
        <location evidence="1">Cytoplasm</location>
    </subcellularLocation>
</comment>
<name>A0AAD8DQF4_MYTSE</name>
<feature type="region of interest" description="Disordered" evidence="5">
    <location>
        <begin position="1104"/>
        <end position="1170"/>
    </location>
</feature>
<feature type="compositionally biased region" description="Polar residues" evidence="5">
    <location>
        <begin position="429"/>
        <end position="440"/>
    </location>
</feature>
<dbReference type="Gene3D" id="1.10.418.10">
    <property type="entry name" value="Calponin-like domain"/>
    <property type="match status" value="1"/>
</dbReference>
<feature type="coiled-coil region" evidence="4">
    <location>
        <begin position="628"/>
        <end position="693"/>
    </location>
</feature>
<dbReference type="CDD" id="cd22223">
    <property type="entry name" value="HkD_HkRP"/>
    <property type="match status" value="1"/>
</dbReference>
<dbReference type="InterPro" id="IPR043936">
    <property type="entry name" value="HOOK_N"/>
</dbReference>
<evidence type="ECO:0000256" key="3">
    <source>
        <dbReference type="ARBA" id="ARBA00023054"/>
    </source>
</evidence>
<feature type="compositionally biased region" description="Polar residues" evidence="5">
    <location>
        <begin position="222"/>
        <end position="235"/>
    </location>
</feature>
<evidence type="ECO:0000313" key="8">
    <source>
        <dbReference type="Proteomes" id="UP001231518"/>
    </source>
</evidence>
<feature type="compositionally biased region" description="Basic and acidic residues" evidence="5">
    <location>
        <begin position="1141"/>
        <end position="1150"/>
    </location>
</feature>
<feature type="coiled-coil region" evidence="4">
    <location>
        <begin position="449"/>
        <end position="589"/>
    </location>
</feature>
<feature type="coiled-coil region" evidence="4">
    <location>
        <begin position="239"/>
        <end position="400"/>
    </location>
</feature>
<comment type="caution">
    <text evidence="7">The sequence shown here is derived from an EMBL/GenBank/DDBJ whole genome shotgun (WGS) entry which is preliminary data.</text>
</comment>
<organism evidence="7 8">
    <name type="scientific">Mythimna separata</name>
    <name type="common">Oriental armyworm</name>
    <name type="synonym">Pseudaletia separata</name>
    <dbReference type="NCBI Taxonomy" id="271217"/>
    <lineage>
        <taxon>Eukaryota</taxon>
        <taxon>Metazoa</taxon>
        <taxon>Ecdysozoa</taxon>
        <taxon>Arthropoda</taxon>
        <taxon>Hexapoda</taxon>
        <taxon>Insecta</taxon>
        <taxon>Pterygota</taxon>
        <taxon>Neoptera</taxon>
        <taxon>Endopterygota</taxon>
        <taxon>Lepidoptera</taxon>
        <taxon>Glossata</taxon>
        <taxon>Ditrysia</taxon>
        <taxon>Noctuoidea</taxon>
        <taxon>Noctuidae</taxon>
        <taxon>Noctuinae</taxon>
        <taxon>Hadenini</taxon>
        <taxon>Mythimna</taxon>
    </lineage>
</organism>
<dbReference type="Proteomes" id="UP001231518">
    <property type="component" value="Chromosome 14"/>
</dbReference>
<gene>
    <name evidence="7" type="ORF">PYW07_003245</name>
</gene>
<dbReference type="InterPro" id="IPR036872">
    <property type="entry name" value="CH_dom_sf"/>
</dbReference>
<dbReference type="EMBL" id="JARGEI010000017">
    <property type="protein sequence ID" value="KAJ8716618.1"/>
    <property type="molecule type" value="Genomic_DNA"/>
</dbReference>
<protein>
    <recommendedName>
        <fullName evidence="6">HOOK N-terminal domain-containing protein</fullName>
    </recommendedName>
</protein>
<evidence type="ECO:0000259" key="6">
    <source>
        <dbReference type="Pfam" id="PF19047"/>
    </source>
</evidence>
<evidence type="ECO:0000256" key="1">
    <source>
        <dbReference type="ARBA" id="ARBA00004496"/>
    </source>
</evidence>
<evidence type="ECO:0000256" key="4">
    <source>
        <dbReference type="SAM" id="Coils"/>
    </source>
</evidence>
<keyword evidence="2" id="KW-0963">Cytoplasm</keyword>
<dbReference type="PANTHER" id="PTHR18947">
    <property type="entry name" value="HOOK PROTEINS"/>
    <property type="match status" value="1"/>
</dbReference>
<feature type="coiled-coil region" evidence="4">
    <location>
        <begin position="784"/>
        <end position="860"/>
    </location>
</feature>
<feature type="region of interest" description="Disordered" evidence="5">
    <location>
        <begin position="215"/>
        <end position="235"/>
    </location>
</feature>
<reference evidence="7" key="1">
    <citation type="submission" date="2023-03" db="EMBL/GenBank/DDBJ databases">
        <title>Chromosome-level genomes of two armyworms, Mythimna separata and Mythimna loreyi, provide insights into the biosynthesis and reception of sex pheromones.</title>
        <authorList>
            <person name="Zhao H."/>
        </authorList>
    </citation>
    <scope>NUCLEOTIDE SEQUENCE</scope>
    <source>
        <strain evidence="7">BeijingLab</strain>
        <tissue evidence="7">Pupa</tissue>
    </source>
</reference>